<dbReference type="SUPFAM" id="SSF51338">
    <property type="entry name" value="Composite domain of metallo-dependent hydrolases"/>
    <property type="match status" value="1"/>
</dbReference>
<evidence type="ECO:0000313" key="2">
    <source>
        <dbReference type="EMBL" id="GAA3070268.1"/>
    </source>
</evidence>
<name>A0ABP6M2V9_9MICC</name>
<evidence type="ECO:0000259" key="1">
    <source>
        <dbReference type="Pfam" id="PF07969"/>
    </source>
</evidence>
<dbReference type="InterPro" id="IPR011059">
    <property type="entry name" value="Metal-dep_hydrolase_composite"/>
</dbReference>
<dbReference type="PANTHER" id="PTHR22642:SF2">
    <property type="entry name" value="PROTEIN LONG AFTER FAR-RED 3"/>
    <property type="match status" value="1"/>
</dbReference>
<comment type="caution">
    <text evidence="2">The sequence shown here is derived from an EMBL/GenBank/DDBJ whole genome shotgun (WGS) entry which is preliminary data.</text>
</comment>
<dbReference type="Proteomes" id="UP001500236">
    <property type="component" value="Unassembled WGS sequence"/>
</dbReference>
<dbReference type="Pfam" id="PF07969">
    <property type="entry name" value="Amidohydro_3"/>
    <property type="match status" value="1"/>
</dbReference>
<dbReference type="InterPro" id="IPR032466">
    <property type="entry name" value="Metal_Hydrolase"/>
</dbReference>
<evidence type="ECO:0000313" key="3">
    <source>
        <dbReference type="Proteomes" id="UP001500236"/>
    </source>
</evidence>
<dbReference type="RefSeq" id="WP_344681044.1">
    <property type="nucleotide sequence ID" value="NZ_BAAAVT010000015.1"/>
</dbReference>
<feature type="domain" description="Amidohydrolase 3" evidence="1">
    <location>
        <begin position="53"/>
        <end position="547"/>
    </location>
</feature>
<dbReference type="CDD" id="cd01300">
    <property type="entry name" value="YtcJ_like"/>
    <property type="match status" value="1"/>
</dbReference>
<protein>
    <submittedName>
        <fullName evidence="2">Amidohydrolase</fullName>
    </submittedName>
</protein>
<reference evidence="3" key="1">
    <citation type="journal article" date="2019" name="Int. J. Syst. Evol. Microbiol.">
        <title>The Global Catalogue of Microorganisms (GCM) 10K type strain sequencing project: providing services to taxonomists for standard genome sequencing and annotation.</title>
        <authorList>
            <consortium name="The Broad Institute Genomics Platform"/>
            <consortium name="The Broad Institute Genome Sequencing Center for Infectious Disease"/>
            <person name="Wu L."/>
            <person name="Ma J."/>
        </authorList>
    </citation>
    <scope>NUCLEOTIDE SEQUENCE [LARGE SCALE GENOMIC DNA]</scope>
    <source>
        <strain evidence="3">JCM 14309</strain>
    </source>
</reference>
<sequence>MVDTIITGARIRPMTSQHGAAEAAETALAVADGRITHLGTDEEIRALAGPGTEIIDAAGAVLTPGLIDSHMHPVWGAELAVGLDLDGLTELAQVRRAVAAAAAELPPGGWIRGWNLDYKAFDGHGIRGDLLDEAAAGHPLALIFYDLHTGLANQPALDAAGLDVDHVFSDASEIVRGPDGRPTGELREIPAFMAVLDAAPPGGGEEVAVRVWRILAQSAASGVTSAVVMDGRDSTLSTLEEVEALPGGLPVRLHIALWHQPGDDDAAVADRILRLGDAGAEHPGGPRFQVSLIKMFLDGVIDAGTAWLHEPDAAGDSTRPFWHSVPRYDQVCRAYHDAGFQLATHSCGDAGVAHALQVYRTLEGASGPAHSLHGAPHRIEHLETLTDDDVAALAASGAVASMQPLHMQWREADHSDSFAARLGPERAGHAYRTRDVLDAGGRLALGSDWPVAQLDARLGMAWAQLRRTPGDPTAPVFEPEQRLSAAEALLGYTRWAAEALGREDLGVVAPGAVADLALWEEDPITADPDDLPELPVRCTLLGGQVTVG</sequence>
<dbReference type="Gene3D" id="3.10.310.70">
    <property type="match status" value="1"/>
</dbReference>
<dbReference type="PANTHER" id="PTHR22642">
    <property type="entry name" value="IMIDAZOLONEPROPIONASE"/>
    <property type="match status" value="1"/>
</dbReference>
<accession>A0ABP6M2V9</accession>
<keyword evidence="3" id="KW-1185">Reference proteome</keyword>
<proteinExistence type="predicted"/>
<dbReference type="InterPro" id="IPR033932">
    <property type="entry name" value="YtcJ-like"/>
</dbReference>
<organism evidence="2 3">
    <name type="scientific">Nesterenkonia aethiopica</name>
    <dbReference type="NCBI Taxonomy" id="269144"/>
    <lineage>
        <taxon>Bacteria</taxon>
        <taxon>Bacillati</taxon>
        <taxon>Actinomycetota</taxon>
        <taxon>Actinomycetes</taxon>
        <taxon>Micrococcales</taxon>
        <taxon>Micrococcaceae</taxon>
        <taxon>Nesterenkonia</taxon>
    </lineage>
</organism>
<dbReference type="Gene3D" id="2.30.40.10">
    <property type="entry name" value="Urease, subunit C, domain 1"/>
    <property type="match status" value="1"/>
</dbReference>
<gene>
    <name evidence="2" type="ORF">GCM10010529_23280</name>
</gene>
<dbReference type="EMBL" id="BAAAVT010000015">
    <property type="protein sequence ID" value="GAA3070268.1"/>
    <property type="molecule type" value="Genomic_DNA"/>
</dbReference>
<dbReference type="Gene3D" id="3.20.20.140">
    <property type="entry name" value="Metal-dependent hydrolases"/>
    <property type="match status" value="1"/>
</dbReference>
<dbReference type="SUPFAM" id="SSF51556">
    <property type="entry name" value="Metallo-dependent hydrolases"/>
    <property type="match status" value="1"/>
</dbReference>
<dbReference type="InterPro" id="IPR013108">
    <property type="entry name" value="Amidohydro_3"/>
</dbReference>